<dbReference type="EMBL" id="VULO01000007">
    <property type="protein sequence ID" value="MSS84507.1"/>
    <property type="molecule type" value="Genomic_DNA"/>
</dbReference>
<dbReference type="Proteomes" id="UP000470875">
    <property type="component" value="Unassembled WGS sequence"/>
</dbReference>
<evidence type="ECO:0000313" key="2">
    <source>
        <dbReference type="Proteomes" id="UP000470875"/>
    </source>
</evidence>
<dbReference type="AlphaFoldDB" id="A0A6N7VRV3"/>
<evidence type="ECO:0000313" key="1">
    <source>
        <dbReference type="EMBL" id="MSS84507.1"/>
    </source>
</evidence>
<protein>
    <submittedName>
        <fullName evidence="1">Uncharacterized protein</fullName>
    </submittedName>
</protein>
<proteinExistence type="predicted"/>
<organism evidence="1 2">
    <name type="scientific">Scrofimicrobium canadense</name>
    <dbReference type="NCBI Taxonomy" id="2652290"/>
    <lineage>
        <taxon>Bacteria</taxon>
        <taxon>Bacillati</taxon>
        <taxon>Actinomycetota</taxon>
        <taxon>Actinomycetes</taxon>
        <taxon>Actinomycetales</taxon>
        <taxon>Actinomycetaceae</taxon>
        <taxon>Scrofimicrobium</taxon>
    </lineage>
</organism>
<gene>
    <name evidence="1" type="ORF">FYJ24_06960</name>
</gene>
<name>A0A6N7VRV3_9ACTO</name>
<keyword evidence="2" id="KW-1185">Reference proteome</keyword>
<accession>A0A6N7VRV3</accession>
<sequence>MKRLPTIPGRVHGIVAVDPLAVQCDDCLRVWSEKLPILTVRKAIFNKREPGLRLCADCWKKRGWVNTAANGWEKTAKEDDQ</sequence>
<dbReference type="RefSeq" id="WP_154544919.1">
    <property type="nucleotide sequence ID" value="NZ_VULO01000007.1"/>
</dbReference>
<comment type="caution">
    <text evidence="1">The sequence shown here is derived from an EMBL/GenBank/DDBJ whole genome shotgun (WGS) entry which is preliminary data.</text>
</comment>
<reference evidence="1 2" key="1">
    <citation type="submission" date="2019-08" db="EMBL/GenBank/DDBJ databases">
        <title>In-depth cultivation of the pig gut microbiome towards novel bacterial diversity and tailored functional studies.</title>
        <authorList>
            <person name="Wylensek D."/>
            <person name="Hitch T.C.A."/>
            <person name="Clavel T."/>
        </authorList>
    </citation>
    <scope>NUCLEOTIDE SEQUENCE [LARGE SCALE GENOMIC DNA]</scope>
    <source>
        <strain evidence="1 2">WB03_NA08</strain>
    </source>
</reference>